<dbReference type="PROSITE" id="PS50966">
    <property type="entry name" value="ZF_SWIM"/>
    <property type="match status" value="1"/>
</dbReference>
<keyword evidence="1" id="KW-0862">Zinc</keyword>
<dbReference type="Proteomes" id="UP000292702">
    <property type="component" value="Unassembled WGS sequence"/>
</dbReference>
<feature type="domain" description="SWIM-type" evidence="2">
    <location>
        <begin position="75"/>
        <end position="125"/>
    </location>
</feature>
<keyword evidence="4" id="KW-1185">Reference proteome</keyword>
<accession>A0A4R0RK68</accession>
<comment type="caution">
    <text evidence="3">The sequence shown here is derived from an EMBL/GenBank/DDBJ whole genome shotgun (WGS) entry which is preliminary data.</text>
</comment>
<dbReference type="InterPro" id="IPR007527">
    <property type="entry name" value="Znf_SWIM"/>
</dbReference>
<evidence type="ECO:0000259" key="2">
    <source>
        <dbReference type="PROSITE" id="PS50966"/>
    </source>
</evidence>
<protein>
    <recommendedName>
        <fullName evidence="2">SWIM-type domain-containing protein</fullName>
    </recommendedName>
</protein>
<dbReference type="PANTHER" id="PTHR28498:SF1">
    <property type="entry name" value="ZINC FINGER SWIM DOMAIN-CONTAINING PROTEIN 7"/>
    <property type="match status" value="1"/>
</dbReference>
<sequence length="148" mass="16581">MDRSEVQRMLSAALNPPDVDSEEDDFEEFLEKLRFFFSENLVLAALDLVDRENVIRLSTPWGYSHFEILGSTGSYTVFPGFPSTREPGKYDSPPFCTCPAFAYAVLLSKSELMCKHLLAAAIARKLSQCVERTIGKAELTEVSSRQCS</sequence>
<dbReference type="Pfam" id="PF04434">
    <property type="entry name" value="SWIM"/>
    <property type="match status" value="1"/>
</dbReference>
<dbReference type="AlphaFoldDB" id="A0A4R0RK68"/>
<keyword evidence="1" id="KW-0863">Zinc-finger</keyword>
<gene>
    <name evidence="3" type="ORF">EIP91_004464</name>
</gene>
<dbReference type="GO" id="GO:0000724">
    <property type="term" value="P:double-strand break repair via homologous recombination"/>
    <property type="evidence" value="ECO:0007669"/>
    <property type="project" value="TreeGrafter"/>
</dbReference>
<dbReference type="GO" id="GO:0008270">
    <property type="term" value="F:zinc ion binding"/>
    <property type="evidence" value="ECO:0007669"/>
    <property type="project" value="UniProtKB-KW"/>
</dbReference>
<keyword evidence="1" id="KW-0479">Metal-binding</keyword>
<evidence type="ECO:0000313" key="3">
    <source>
        <dbReference type="EMBL" id="TCD64188.1"/>
    </source>
</evidence>
<dbReference type="PANTHER" id="PTHR28498">
    <property type="entry name" value="ZINC FINGER SWIM DOMAIN-CONTAINING PROTEIN 7"/>
    <property type="match status" value="1"/>
</dbReference>
<dbReference type="OrthoDB" id="337581at2759"/>
<dbReference type="EMBL" id="RWJN01000251">
    <property type="protein sequence ID" value="TCD64188.1"/>
    <property type="molecule type" value="Genomic_DNA"/>
</dbReference>
<name>A0A4R0RK68_9APHY</name>
<reference evidence="3 4" key="1">
    <citation type="submission" date="2018-11" db="EMBL/GenBank/DDBJ databases">
        <title>Genome assembly of Steccherinum ochraceum LE-BIN_3174, the white-rot fungus of the Steccherinaceae family (The Residual Polyporoid clade, Polyporales, Basidiomycota).</title>
        <authorList>
            <person name="Fedorova T.V."/>
            <person name="Glazunova O.A."/>
            <person name="Landesman E.O."/>
            <person name="Moiseenko K.V."/>
            <person name="Psurtseva N.V."/>
            <person name="Savinova O.S."/>
            <person name="Shakhova N.V."/>
            <person name="Tyazhelova T.V."/>
            <person name="Vasina D.V."/>
        </authorList>
    </citation>
    <scope>NUCLEOTIDE SEQUENCE [LARGE SCALE GENOMIC DNA]</scope>
    <source>
        <strain evidence="3 4">LE-BIN_3174</strain>
    </source>
</reference>
<evidence type="ECO:0000256" key="1">
    <source>
        <dbReference type="PROSITE-ProRule" id="PRU00325"/>
    </source>
</evidence>
<proteinExistence type="predicted"/>
<evidence type="ECO:0000313" key="4">
    <source>
        <dbReference type="Proteomes" id="UP000292702"/>
    </source>
</evidence>
<dbReference type="GO" id="GO:0097196">
    <property type="term" value="C:Shu complex"/>
    <property type="evidence" value="ECO:0007669"/>
    <property type="project" value="TreeGrafter"/>
</dbReference>
<organism evidence="3 4">
    <name type="scientific">Steccherinum ochraceum</name>
    <dbReference type="NCBI Taxonomy" id="92696"/>
    <lineage>
        <taxon>Eukaryota</taxon>
        <taxon>Fungi</taxon>
        <taxon>Dikarya</taxon>
        <taxon>Basidiomycota</taxon>
        <taxon>Agaricomycotina</taxon>
        <taxon>Agaricomycetes</taxon>
        <taxon>Polyporales</taxon>
        <taxon>Steccherinaceae</taxon>
        <taxon>Steccherinum</taxon>
    </lineage>
</organism>